<feature type="transmembrane region" description="Helical" evidence="9">
    <location>
        <begin position="151"/>
        <end position="171"/>
    </location>
</feature>
<comment type="function">
    <text evidence="8">Part of the ABC transporter complex CysAWTP (TC 3.A.1.6.1) involved in sulfate/thiosulfate import. Probably responsible for the translocation of the substrate across the membrane.</text>
</comment>
<keyword evidence="4 9" id="KW-0812">Transmembrane</keyword>
<dbReference type="PROSITE" id="PS50928">
    <property type="entry name" value="ABC_TM1"/>
    <property type="match status" value="1"/>
</dbReference>
<dbReference type="PANTHER" id="PTHR30406">
    <property type="entry name" value="SULFATE TRANSPORT SYSTEM PERMEASE PROTEIN"/>
    <property type="match status" value="1"/>
</dbReference>
<dbReference type="KEGG" id="ipa:Isop_1502"/>
<dbReference type="Gene3D" id="1.10.3720.10">
    <property type="entry name" value="MetI-like"/>
    <property type="match status" value="1"/>
</dbReference>
<dbReference type="InterPro" id="IPR035906">
    <property type="entry name" value="MetI-like_sf"/>
</dbReference>
<dbReference type="SUPFAM" id="SSF161098">
    <property type="entry name" value="MetI-like"/>
    <property type="match status" value="1"/>
</dbReference>
<feature type="domain" description="ABC transmembrane type-1" evidence="10">
    <location>
        <begin position="78"/>
        <end position="278"/>
    </location>
</feature>
<dbReference type="Pfam" id="PF00528">
    <property type="entry name" value="BPD_transp_1"/>
    <property type="match status" value="1"/>
</dbReference>
<dbReference type="NCBIfam" id="TIGR00969">
    <property type="entry name" value="3a0106s02"/>
    <property type="match status" value="1"/>
</dbReference>
<reference evidence="11 12" key="2">
    <citation type="journal article" date="2011" name="Stand. Genomic Sci.">
        <title>Complete genome sequence of Isosphaera pallida type strain (IS1B).</title>
        <authorList>
            <consortium name="US DOE Joint Genome Institute (JGI-PGF)"/>
            <person name="Goker M."/>
            <person name="Cleland D."/>
            <person name="Saunders E."/>
            <person name="Lapidus A."/>
            <person name="Nolan M."/>
            <person name="Lucas S."/>
            <person name="Hammon N."/>
            <person name="Deshpande S."/>
            <person name="Cheng J.F."/>
            <person name="Tapia R."/>
            <person name="Han C."/>
            <person name="Goodwin L."/>
            <person name="Pitluck S."/>
            <person name="Liolios K."/>
            <person name="Pagani I."/>
            <person name="Ivanova N."/>
            <person name="Mavromatis K."/>
            <person name="Pati A."/>
            <person name="Chen A."/>
            <person name="Palaniappan K."/>
            <person name="Land M."/>
            <person name="Hauser L."/>
            <person name="Chang Y.J."/>
            <person name="Jeffries C.D."/>
            <person name="Detter J.C."/>
            <person name="Beck B."/>
            <person name="Woyke T."/>
            <person name="Bristow J."/>
            <person name="Eisen J.A."/>
            <person name="Markowitz V."/>
            <person name="Hugenholtz P."/>
            <person name="Kyrpides N.C."/>
            <person name="Klenk H.P."/>
        </authorList>
    </citation>
    <scope>NUCLEOTIDE SEQUENCE [LARGE SCALE GENOMIC DNA]</scope>
    <source>
        <strain evidence="12">ATCC 43644 / DSM 9630 / IS1B</strain>
    </source>
</reference>
<dbReference type="eggNOG" id="COG0555">
    <property type="taxonomic scope" value="Bacteria"/>
</dbReference>
<proteinExistence type="predicted"/>
<sequence length="288" mass="30147">MTATKDATWMGRWWRNVVLGTDRGRPPSVGGLILRGLAIGYLAVMIVLPLGALGVEAIRSGPSALLSALLDPFARHALVLTLTTAAVMTVINAVMGTLTAWVIARREFVGKRWVNAFIDLPLAIPTVVTGLMLVTLYGPASVLGTVLGGSIIYQQPGIILALVFVTFPFVVRSVQPVLLELDPVEEEAAATLGAGPWLTFRRVVLPTLAPAIFSGAAQSFARALGEFGSVVLVSGNRPLETTTAPLYIYGALESGDRTGALAVSLALLAGSLGLMLVFNVVQTGKTGS</sequence>
<feature type="transmembrane region" description="Helical" evidence="9">
    <location>
        <begin position="78"/>
        <end position="104"/>
    </location>
</feature>
<evidence type="ECO:0000313" key="12">
    <source>
        <dbReference type="Proteomes" id="UP000008631"/>
    </source>
</evidence>
<name>E8QYV0_ISOPI</name>
<dbReference type="CDD" id="cd06261">
    <property type="entry name" value="TM_PBP2"/>
    <property type="match status" value="1"/>
</dbReference>
<comment type="subcellular location">
    <subcellularLocation>
        <location evidence="1">Cell membrane</location>
        <topology evidence="1">Multi-pass membrane protein</topology>
    </subcellularLocation>
</comment>
<evidence type="ECO:0000256" key="7">
    <source>
        <dbReference type="ARBA" id="ARBA00023136"/>
    </source>
</evidence>
<evidence type="ECO:0000256" key="5">
    <source>
        <dbReference type="ARBA" id="ARBA00022989"/>
    </source>
</evidence>
<protein>
    <submittedName>
        <fullName evidence="11">Sulfate ABC transporter, inner membrane subunit</fullName>
    </submittedName>
</protein>
<dbReference type="GO" id="GO:0005886">
    <property type="term" value="C:plasma membrane"/>
    <property type="evidence" value="ECO:0007669"/>
    <property type="project" value="UniProtKB-SubCell"/>
</dbReference>
<evidence type="ECO:0000259" key="10">
    <source>
        <dbReference type="PROSITE" id="PS50928"/>
    </source>
</evidence>
<feature type="transmembrane region" description="Helical" evidence="9">
    <location>
        <begin position="260"/>
        <end position="281"/>
    </location>
</feature>
<keyword evidence="3" id="KW-0813">Transport</keyword>
<keyword evidence="7 9" id="KW-0472">Membrane</keyword>
<dbReference type="InterPro" id="IPR000515">
    <property type="entry name" value="MetI-like"/>
</dbReference>
<evidence type="ECO:0000256" key="9">
    <source>
        <dbReference type="SAM" id="Phobius"/>
    </source>
</evidence>
<dbReference type="HOGENOM" id="CLU_016047_14_0_0"/>
<keyword evidence="6" id="KW-0764">Sulfate transport</keyword>
<feature type="transmembrane region" description="Helical" evidence="9">
    <location>
        <begin position="32"/>
        <end position="58"/>
    </location>
</feature>
<organism evidence="11 12">
    <name type="scientific">Isosphaera pallida (strain ATCC 43644 / DSM 9630 / IS1B)</name>
    <dbReference type="NCBI Taxonomy" id="575540"/>
    <lineage>
        <taxon>Bacteria</taxon>
        <taxon>Pseudomonadati</taxon>
        <taxon>Planctomycetota</taxon>
        <taxon>Planctomycetia</taxon>
        <taxon>Isosphaerales</taxon>
        <taxon>Isosphaeraceae</taxon>
        <taxon>Isosphaera</taxon>
    </lineage>
</organism>
<evidence type="ECO:0000256" key="8">
    <source>
        <dbReference type="ARBA" id="ARBA00025323"/>
    </source>
</evidence>
<dbReference type="EMBL" id="CP002353">
    <property type="protein sequence ID" value="ADV62087.1"/>
    <property type="molecule type" value="Genomic_DNA"/>
</dbReference>
<evidence type="ECO:0000256" key="6">
    <source>
        <dbReference type="ARBA" id="ARBA00023032"/>
    </source>
</evidence>
<dbReference type="InterPro" id="IPR005667">
    <property type="entry name" value="Sulph_transpt2"/>
</dbReference>
<keyword evidence="12" id="KW-1185">Reference proteome</keyword>
<keyword evidence="5 9" id="KW-1133">Transmembrane helix</keyword>
<feature type="transmembrane region" description="Helical" evidence="9">
    <location>
        <begin position="116"/>
        <end position="139"/>
    </location>
</feature>
<dbReference type="AlphaFoldDB" id="E8QYV0"/>
<evidence type="ECO:0000313" key="11">
    <source>
        <dbReference type="EMBL" id="ADV62087.1"/>
    </source>
</evidence>
<evidence type="ECO:0000256" key="1">
    <source>
        <dbReference type="ARBA" id="ARBA00004651"/>
    </source>
</evidence>
<dbReference type="PANTHER" id="PTHR30406:SF8">
    <property type="entry name" value="SULFATE TRANSPORT SYSTEM PERMEASE PROTEIN CYST"/>
    <property type="match status" value="1"/>
</dbReference>
<dbReference type="InParanoid" id="E8QYV0"/>
<comment type="subunit">
    <text evidence="2">The complex is composed of two ATP-binding proteins (CysA), two transmembrane proteins (CysT and CysW) and a solute-binding protein (CysP).</text>
</comment>
<evidence type="ECO:0000256" key="2">
    <source>
        <dbReference type="ARBA" id="ARBA00011779"/>
    </source>
</evidence>
<reference key="1">
    <citation type="submission" date="2010-11" db="EMBL/GenBank/DDBJ databases">
        <title>The complete sequence of chromosome of Isophaera pallida ATCC 43644.</title>
        <authorList>
            <consortium name="US DOE Joint Genome Institute (JGI-PGF)"/>
            <person name="Lucas S."/>
            <person name="Copeland A."/>
            <person name="Lapidus A."/>
            <person name="Bruce D."/>
            <person name="Goodwin L."/>
            <person name="Pitluck S."/>
            <person name="Kyrpides N."/>
            <person name="Mavromatis K."/>
            <person name="Pagani I."/>
            <person name="Ivanova N."/>
            <person name="Saunders E."/>
            <person name="Brettin T."/>
            <person name="Detter J.C."/>
            <person name="Han C."/>
            <person name="Tapia R."/>
            <person name="Land M."/>
            <person name="Hauser L."/>
            <person name="Markowitz V."/>
            <person name="Cheng J.-F."/>
            <person name="Hugenholtz P."/>
            <person name="Woyke T."/>
            <person name="Wu D."/>
            <person name="Eisen J.A."/>
        </authorList>
    </citation>
    <scope>NUCLEOTIDE SEQUENCE</scope>
    <source>
        <strain>ATCC 43644</strain>
    </source>
</reference>
<accession>E8QYV0</accession>
<dbReference type="GO" id="GO:0015419">
    <property type="term" value="F:ABC-type sulfate transporter activity"/>
    <property type="evidence" value="ECO:0007669"/>
    <property type="project" value="InterPro"/>
</dbReference>
<evidence type="ECO:0000256" key="3">
    <source>
        <dbReference type="ARBA" id="ARBA00022448"/>
    </source>
</evidence>
<gene>
    <name evidence="11" type="ordered locus">Isop_1502</name>
</gene>
<dbReference type="RefSeq" id="WP_013564375.1">
    <property type="nucleotide sequence ID" value="NC_014962.1"/>
</dbReference>
<evidence type="ECO:0000256" key="4">
    <source>
        <dbReference type="ARBA" id="ARBA00022692"/>
    </source>
</evidence>
<dbReference type="STRING" id="575540.Isop_1502"/>
<dbReference type="Proteomes" id="UP000008631">
    <property type="component" value="Chromosome"/>
</dbReference>